<dbReference type="RefSeq" id="WP_168084071.1">
    <property type="nucleotide sequence ID" value="NZ_JAAVJI010000005.1"/>
</dbReference>
<keyword evidence="1" id="KW-0812">Transmembrane</keyword>
<dbReference type="Proteomes" id="UP000746535">
    <property type="component" value="Unassembled WGS sequence"/>
</dbReference>
<dbReference type="PROSITE" id="PS00409">
    <property type="entry name" value="PROKAR_NTER_METHYL"/>
    <property type="match status" value="1"/>
</dbReference>
<evidence type="ECO:0000313" key="3">
    <source>
        <dbReference type="Proteomes" id="UP000746535"/>
    </source>
</evidence>
<dbReference type="NCBIfam" id="TIGR02523">
    <property type="entry name" value="type_IV_pilV"/>
    <property type="match status" value="1"/>
</dbReference>
<proteinExistence type="predicted"/>
<keyword evidence="1" id="KW-1133">Transmembrane helix</keyword>
<dbReference type="InterPro" id="IPR012902">
    <property type="entry name" value="N_methyl_site"/>
</dbReference>
<accession>A0ABX0YEN8</accession>
<protein>
    <submittedName>
        <fullName evidence="2">Type IV pilus modification protein PilV</fullName>
    </submittedName>
</protein>
<evidence type="ECO:0000313" key="2">
    <source>
        <dbReference type="EMBL" id="NJP01506.1"/>
    </source>
</evidence>
<feature type="transmembrane region" description="Helical" evidence="1">
    <location>
        <begin position="12"/>
        <end position="31"/>
    </location>
</feature>
<dbReference type="EMBL" id="JAAVJI010000005">
    <property type="protein sequence ID" value="NJP01506.1"/>
    <property type="molecule type" value="Genomic_DNA"/>
</dbReference>
<organism evidence="2 3">
    <name type="scientific">Pseudomonas quercus</name>
    <dbReference type="NCBI Taxonomy" id="2722792"/>
    <lineage>
        <taxon>Bacteria</taxon>
        <taxon>Pseudomonadati</taxon>
        <taxon>Pseudomonadota</taxon>
        <taxon>Gammaproteobacteria</taxon>
        <taxon>Pseudomonadales</taxon>
        <taxon>Pseudomonadaceae</taxon>
        <taxon>Pseudomonas</taxon>
    </lineage>
</organism>
<dbReference type="Pfam" id="PF07963">
    <property type="entry name" value="N_methyl"/>
    <property type="match status" value="1"/>
</dbReference>
<dbReference type="InterPro" id="IPR013362">
    <property type="entry name" value="Pilus_4_PilV"/>
</dbReference>
<keyword evidence="1" id="KW-0472">Membrane</keyword>
<comment type="caution">
    <text evidence="2">The sequence shown here is derived from an EMBL/GenBank/DDBJ whole genome shotgun (WGS) entry which is preliminary data.</text>
</comment>
<sequence length="162" mass="17318">MKRQAGITLIEVLVAMLIMTLALLGAAALQLNSLKYTDSARIRTQASFVAYDMMERIRANNAVDYTLPNLASAPTTPSPTDPKNQDLYDFANNVKALSIDQSLLAASVTLDKGTYTVSITWDDSRAGNTVTSNNSDGTGTTTQRFVLTSRVIAPPASATTTP</sequence>
<reference evidence="2 3" key="1">
    <citation type="submission" date="2020-03" db="EMBL/GenBank/DDBJ databases">
        <authorList>
            <person name="Wang L."/>
            <person name="He N."/>
            <person name="Li Y."/>
            <person name="Fang Y."/>
            <person name="Zhang F."/>
        </authorList>
    </citation>
    <scope>NUCLEOTIDE SEQUENCE [LARGE SCALE GENOMIC DNA]</scope>
    <source>
        <strain evidence="3">hsmgli-8</strain>
    </source>
</reference>
<keyword evidence="3" id="KW-1185">Reference proteome</keyword>
<evidence type="ECO:0000256" key="1">
    <source>
        <dbReference type="SAM" id="Phobius"/>
    </source>
</evidence>
<gene>
    <name evidence="2" type="primary">pilV</name>
    <name evidence="2" type="ORF">HBH25_11645</name>
</gene>
<name>A0ABX0YEN8_9PSED</name>